<feature type="region of interest" description="Disordered" evidence="1">
    <location>
        <begin position="310"/>
        <end position="435"/>
    </location>
</feature>
<feature type="compositionally biased region" description="Acidic residues" evidence="1">
    <location>
        <begin position="360"/>
        <end position="369"/>
    </location>
</feature>
<dbReference type="EMBL" id="QEFC01001005">
    <property type="protein sequence ID" value="KAE9460367.1"/>
    <property type="molecule type" value="Genomic_DNA"/>
</dbReference>
<feature type="compositionally biased region" description="Low complexity" evidence="1">
    <location>
        <begin position="45"/>
        <end position="55"/>
    </location>
</feature>
<evidence type="ECO:0000256" key="1">
    <source>
        <dbReference type="SAM" id="MobiDB-lite"/>
    </source>
</evidence>
<feature type="domain" description="INO80 complex subunit B-like conserved region" evidence="2">
    <location>
        <begin position="443"/>
        <end position="528"/>
    </location>
</feature>
<feature type="compositionally biased region" description="Basic and acidic residues" evidence="1">
    <location>
        <begin position="479"/>
        <end position="496"/>
    </location>
</feature>
<feature type="compositionally biased region" description="Polar residues" evidence="1">
    <location>
        <begin position="181"/>
        <end position="190"/>
    </location>
</feature>
<feature type="compositionally biased region" description="Basic and acidic residues" evidence="1">
    <location>
        <begin position="346"/>
        <end position="359"/>
    </location>
</feature>
<evidence type="ECO:0000259" key="2">
    <source>
        <dbReference type="SMART" id="SM01406"/>
    </source>
</evidence>
<dbReference type="InterPro" id="IPR006880">
    <property type="entry name" value="INO80B_C"/>
</dbReference>
<dbReference type="InterPro" id="IPR029523">
    <property type="entry name" value="INO80B/Ies2"/>
</dbReference>
<dbReference type="PANTHER" id="PTHR21561:SF25">
    <property type="entry name" value="OS03G0811500 PROTEIN"/>
    <property type="match status" value="1"/>
</dbReference>
<dbReference type="Proteomes" id="UP000428333">
    <property type="component" value="Linkage Group LG04"/>
</dbReference>
<sequence length="587" mass="64441">ILSSMEEFGGPWFEGIGSTISRKKRSHTFRRPRPESVQFPETRDPSPSSSTPPSDDLSKLSSDEITGDDTNSRRKVFNLNQCALRGTAGRVGEYPNKKIKGDRSSSLSNGDGDLGGEGIFLPHSKTTSKTKDSLELHSTTEGINGGRNGESQSSGNPRVNGQGVGNDKVKKVKLKVGGVTRTIQTNVNTHGASGGGASAKSSRTSDAPRSHRKMILQDDSDNDHTLPNKKSGMRGVPWKDFTRGSSATREKEDSSMGKNASGNQGENSEQIRKSKRVPKRRVLDGAFDEEDGDDEIRYLEKLKFSKVAAVSKGFEEHSRKKQRISKVSENTKRDAVSEDFVLARSSIDDKKSRSERGSEDTDYEEEEVVSDGGGPDGKKKKKPRNNSIDSPIEGKRELGLTTRQRALLSSKDVSVSGASVVEFPNGLPPAPPRKQKEKLSAVEQQLKKAEAAERRRIQVEKAARESEAEAIKKILGQDSSRKKREDKMKQRREEIAQEKDANALKLAPNTIRLVIGSTGTVVTFPNEMGLPSIFEPKSHSYPPPRERCAGPSCANPYKYRDSKSKLPLCSLQCYKAIHEKMQAEATC</sequence>
<gene>
    <name evidence="3" type="ORF">C3L33_07680</name>
</gene>
<comment type="caution">
    <text evidence="3">The sequence shown here is derived from an EMBL/GenBank/DDBJ whole genome shotgun (WGS) entry which is preliminary data.</text>
</comment>
<dbReference type="CDD" id="cd23021">
    <property type="entry name" value="zf-HIT_IN80B"/>
    <property type="match status" value="1"/>
</dbReference>
<feature type="non-terminal residue" evidence="3">
    <location>
        <position position="1"/>
    </location>
</feature>
<feature type="region of interest" description="Disordered" evidence="1">
    <location>
        <begin position="462"/>
        <end position="496"/>
    </location>
</feature>
<organism evidence="3 4">
    <name type="scientific">Rhododendron williamsianum</name>
    <dbReference type="NCBI Taxonomy" id="262921"/>
    <lineage>
        <taxon>Eukaryota</taxon>
        <taxon>Viridiplantae</taxon>
        <taxon>Streptophyta</taxon>
        <taxon>Embryophyta</taxon>
        <taxon>Tracheophyta</taxon>
        <taxon>Spermatophyta</taxon>
        <taxon>Magnoliopsida</taxon>
        <taxon>eudicotyledons</taxon>
        <taxon>Gunneridae</taxon>
        <taxon>Pentapetalae</taxon>
        <taxon>asterids</taxon>
        <taxon>Ericales</taxon>
        <taxon>Ericaceae</taxon>
        <taxon>Ericoideae</taxon>
        <taxon>Rhodoreae</taxon>
        <taxon>Rhododendron</taxon>
    </lineage>
</organism>
<dbReference type="AlphaFoldDB" id="A0A6A4M0U4"/>
<feature type="compositionally biased region" description="Polar residues" evidence="1">
    <location>
        <begin position="256"/>
        <end position="268"/>
    </location>
</feature>
<name>A0A6A4M0U4_9ERIC</name>
<feature type="compositionally biased region" description="Basic and acidic residues" evidence="1">
    <location>
        <begin position="462"/>
        <end position="472"/>
    </location>
</feature>
<dbReference type="PANTHER" id="PTHR21561">
    <property type="entry name" value="INO80 COMPLEX SUBUNIT B"/>
    <property type="match status" value="1"/>
</dbReference>
<dbReference type="GO" id="GO:0006338">
    <property type="term" value="P:chromatin remodeling"/>
    <property type="evidence" value="ECO:0007669"/>
    <property type="project" value="InterPro"/>
</dbReference>
<feature type="compositionally biased region" description="Basic residues" evidence="1">
    <location>
        <begin position="21"/>
        <end position="31"/>
    </location>
</feature>
<dbReference type="OrthoDB" id="2021186at2759"/>
<dbReference type="Pfam" id="PF04795">
    <property type="entry name" value="PAPA-1"/>
    <property type="match status" value="1"/>
</dbReference>
<feature type="compositionally biased region" description="Polar residues" evidence="1">
    <location>
        <begin position="149"/>
        <end position="159"/>
    </location>
</feature>
<dbReference type="SMART" id="SM01406">
    <property type="entry name" value="PAPA-1"/>
    <property type="match status" value="1"/>
</dbReference>
<keyword evidence="4" id="KW-1185">Reference proteome</keyword>
<dbReference type="InterPro" id="IPR007529">
    <property type="entry name" value="Znf_HIT"/>
</dbReference>
<dbReference type="GO" id="GO:0031011">
    <property type="term" value="C:Ino80 complex"/>
    <property type="evidence" value="ECO:0007669"/>
    <property type="project" value="InterPro"/>
</dbReference>
<protein>
    <recommendedName>
        <fullName evidence="2">INO80 complex subunit B-like conserved region domain-containing protein</fullName>
    </recommendedName>
</protein>
<evidence type="ECO:0000313" key="4">
    <source>
        <dbReference type="Proteomes" id="UP000428333"/>
    </source>
</evidence>
<evidence type="ECO:0000313" key="3">
    <source>
        <dbReference type="EMBL" id="KAE9460367.1"/>
    </source>
</evidence>
<proteinExistence type="predicted"/>
<accession>A0A6A4M0U4</accession>
<dbReference type="Pfam" id="PF04438">
    <property type="entry name" value="zf-HIT"/>
    <property type="match status" value="1"/>
</dbReference>
<reference evidence="3 4" key="1">
    <citation type="journal article" date="2019" name="Genome Biol. Evol.">
        <title>The Rhododendron genome and chromosomal organization provide insight into shared whole-genome duplications across the heath family (Ericaceae).</title>
        <authorList>
            <person name="Soza V.L."/>
            <person name="Lindsley D."/>
            <person name="Waalkes A."/>
            <person name="Ramage E."/>
            <person name="Patwardhan R.P."/>
            <person name="Burton J.N."/>
            <person name="Adey A."/>
            <person name="Kumar A."/>
            <person name="Qiu R."/>
            <person name="Shendure J."/>
            <person name="Hall B."/>
        </authorList>
    </citation>
    <scope>NUCLEOTIDE SEQUENCE [LARGE SCALE GENOMIC DNA]</scope>
    <source>
        <strain evidence="3">RSF 1966-606</strain>
    </source>
</reference>
<feature type="region of interest" description="Disordered" evidence="1">
    <location>
        <begin position="1"/>
        <end position="290"/>
    </location>
</feature>